<dbReference type="PANTHER" id="PTHR43298">
    <property type="entry name" value="MULTIDRUG RESISTANCE PROTEIN NORM-RELATED"/>
    <property type="match status" value="1"/>
</dbReference>
<evidence type="ECO:0000313" key="5">
    <source>
        <dbReference type="Proteomes" id="UP000324996"/>
    </source>
</evidence>
<keyword evidence="3" id="KW-0472">Membrane</keyword>
<keyword evidence="5" id="KW-1185">Reference proteome</keyword>
<dbReference type="AlphaFoldDB" id="A0A5A7N9G9"/>
<proteinExistence type="predicted"/>
<keyword evidence="1" id="KW-0813">Transport</keyword>
<evidence type="ECO:0000256" key="2">
    <source>
        <dbReference type="SAM" id="MobiDB-lite"/>
    </source>
</evidence>
<dbReference type="Pfam" id="PF01554">
    <property type="entry name" value="MatE"/>
    <property type="match status" value="1"/>
</dbReference>
<feature type="transmembrane region" description="Helical" evidence="3">
    <location>
        <begin position="125"/>
        <end position="148"/>
    </location>
</feature>
<evidence type="ECO:0000256" key="3">
    <source>
        <dbReference type="SAM" id="Phobius"/>
    </source>
</evidence>
<feature type="region of interest" description="Disordered" evidence="2">
    <location>
        <begin position="1"/>
        <end position="23"/>
    </location>
</feature>
<feature type="transmembrane region" description="Helical" evidence="3">
    <location>
        <begin position="84"/>
        <end position="104"/>
    </location>
</feature>
<organism evidence="4 5">
    <name type="scientific">Iodidimonas nitroreducens</name>
    <dbReference type="NCBI Taxonomy" id="1236968"/>
    <lineage>
        <taxon>Bacteria</taxon>
        <taxon>Pseudomonadati</taxon>
        <taxon>Pseudomonadota</taxon>
        <taxon>Alphaproteobacteria</taxon>
        <taxon>Iodidimonadales</taxon>
        <taxon>Iodidimonadaceae</taxon>
        <taxon>Iodidimonas</taxon>
    </lineage>
</organism>
<dbReference type="EMBL" id="BKCN01000016">
    <property type="protein sequence ID" value="GER05001.1"/>
    <property type="molecule type" value="Genomic_DNA"/>
</dbReference>
<dbReference type="GO" id="GO:0042910">
    <property type="term" value="F:xenobiotic transmembrane transporter activity"/>
    <property type="evidence" value="ECO:0007669"/>
    <property type="project" value="InterPro"/>
</dbReference>
<accession>A0A5A7N9G9</accession>
<feature type="transmembrane region" description="Helical" evidence="3">
    <location>
        <begin position="188"/>
        <end position="209"/>
    </location>
</feature>
<feature type="transmembrane region" description="Helical" evidence="3">
    <location>
        <begin position="229"/>
        <end position="245"/>
    </location>
</feature>
<sequence length="289" mass="31652">MDSTKDPTPVPVSPESPAENAGETPDLNWVQWRLRRHLTELLRLSAPAMATRLGILALGFVDTVMVSRYATAELAWLSLANRSVISFLLVVAIGLLMGVIVCTASAYGRGDEAECGRVWRRSMPYALWIGGIMLLLSLPAHFWMRLLAADPVIAAQSADLVIILGLGLPAHLIFFCCTGFLEGIRKPIIPMLALIGANGVNVFLNYGLIYGHYGFPEMGAAGSAITSTSVRWVLAFMLLAYLWYAPAMQRFGLRRPHGLSWRDWAISAPSAMPRRSASGPRWGLFPGLW</sequence>
<dbReference type="GO" id="GO:0015297">
    <property type="term" value="F:antiporter activity"/>
    <property type="evidence" value="ECO:0007669"/>
    <property type="project" value="InterPro"/>
</dbReference>
<dbReference type="InterPro" id="IPR002528">
    <property type="entry name" value="MATE_fam"/>
</dbReference>
<dbReference type="InterPro" id="IPR050222">
    <property type="entry name" value="MATE_MdtK"/>
</dbReference>
<gene>
    <name evidence="4" type="ORF">JCM17846_26830</name>
</gene>
<dbReference type="RefSeq" id="WP_313981871.1">
    <property type="nucleotide sequence ID" value="NZ_BKCN01000016.1"/>
</dbReference>
<feature type="transmembrane region" description="Helical" evidence="3">
    <location>
        <begin position="41"/>
        <end position="61"/>
    </location>
</feature>
<keyword evidence="3" id="KW-0812">Transmembrane</keyword>
<dbReference type="GO" id="GO:0005886">
    <property type="term" value="C:plasma membrane"/>
    <property type="evidence" value="ECO:0007669"/>
    <property type="project" value="TreeGrafter"/>
</dbReference>
<dbReference type="Proteomes" id="UP000324996">
    <property type="component" value="Unassembled WGS sequence"/>
</dbReference>
<reference evidence="4 5" key="1">
    <citation type="submission" date="2019-09" db="EMBL/GenBank/DDBJ databases">
        <title>NBRP : Genome information of microbial organism related human and environment.</title>
        <authorList>
            <person name="Hattori M."/>
            <person name="Oshima K."/>
            <person name="Inaba H."/>
            <person name="Suda W."/>
            <person name="Sakamoto M."/>
            <person name="Iino T."/>
            <person name="Kitahara M."/>
            <person name="Oshida Y."/>
            <person name="Iida T."/>
            <person name="Kudo T."/>
            <person name="Itoh T."/>
            <person name="Ohkuma M."/>
        </authorList>
    </citation>
    <scope>NUCLEOTIDE SEQUENCE [LARGE SCALE GENOMIC DNA]</scope>
    <source>
        <strain evidence="4 5">Q-1</strain>
    </source>
</reference>
<feature type="transmembrane region" description="Helical" evidence="3">
    <location>
        <begin position="160"/>
        <end position="181"/>
    </location>
</feature>
<comment type="caution">
    <text evidence="4">The sequence shown here is derived from an EMBL/GenBank/DDBJ whole genome shotgun (WGS) entry which is preliminary data.</text>
</comment>
<evidence type="ECO:0000256" key="1">
    <source>
        <dbReference type="ARBA" id="ARBA00022448"/>
    </source>
</evidence>
<name>A0A5A7N9G9_9PROT</name>
<protein>
    <submittedName>
        <fullName evidence="4">Uncharacterized protein</fullName>
    </submittedName>
</protein>
<evidence type="ECO:0000313" key="4">
    <source>
        <dbReference type="EMBL" id="GER05001.1"/>
    </source>
</evidence>
<dbReference type="PANTHER" id="PTHR43298:SF2">
    <property type="entry name" value="FMN_FAD EXPORTER YEEO-RELATED"/>
    <property type="match status" value="1"/>
</dbReference>
<keyword evidence="3" id="KW-1133">Transmembrane helix</keyword>